<feature type="coiled-coil region" evidence="4">
    <location>
        <begin position="80"/>
        <end position="124"/>
    </location>
</feature>
<comment type="similarity">
    <text evidence="2">Belongs to the FliK family.</text>
</comment>
<comment type="caution">
    <text evidence="7">The sequence shown here is derived from an EMBL/GenBank/DDBJ whole genome shotgun (WGS) entry which is preliminary data.</text>
</comment>
<dbReference type="GO" id="GO:0009424">
    <property type="term" value="C:bacterial-type flagellum hook"/>
    <property type="evidence" value="ECO:0007669"/>
    <property type="project" value="InterPro"/>
</dbReference>
<dbReference type="CDD" id="cd17470">
    <property type="entry name" value="T3SS_Flik_C"/>
    <property type="match status" value="1"/>
</dbReference>
<dbReference type="PANTHER" id="PTHR37533:SF2">
    <property type="entry name" value="FLAGELLAR HOOK-LENGTH CONTROL PROTEIN"/>
    <property type="match status" value="1"/>
</dbReference>
<feature type="compositionally biased region" description="Polar residues" evidence="5">
    <location>
        <begin position="405"/>
        <end position="418"/>
    </location>
</feature>
<feature type="domain" description="Flagellar hook-length control protein-like C-terminal" evidence="6">
    <location>
        <begin position="329"/>
        <end position="410"/>
    </location>
</feature>
<protein>
    <submittedName>
        <fullName evidence="7">Flagellar hook-length control protein FliK</fullName>
    </submittedName>
</protein>
<feature type="region of interest" description="Disordered" evidence="5">
    <location>
        <begin position="405"/>
        <end position="468"/>
    </location>
</feature>
<dbReference type="InterPro" id="IPR001635">
    <property type="entry name" value="Flag_hook_Flik"/>
</dbReference>
<feature type="region of interest" description="Disordered" evidence="5">
    <location>
        <begin position="195"/>
        <end position="221"/>
    </location>
</feature>
<keyword evidence="7" id="KW-0966">Cell projection</keyword>
<dbReference type="InterPro" id="IPR021136">
    <property type="entry name" value="Flagellar_hook_control-like_C"/>
</dbReference>
<dbReference type="InterPro" id="IPR038610">
    <property type="entry name" value="FliK-like_C_sf"/>
</dbReference>
<evidence type="ECO:0000256" key="3">
    <source>
        <dbReference type="ARBA" id="ARBA00022795"/>
    </source>
</evidence>
<dbReference type="EMBL" id="JAPDIA010000008">
    <property type="protein sequence ID" value="MDG0812428.1"/>
    <property type="molecule type" value="Genomic_DNA"/>
</dbReference>
<dbReference type="InterPro" id="IPR052563">
    <property type="entry name" value="FliK"/>
</dbReference>
<evidence type="ECO:0000256" key="1">
    <source>
        <dbReference type="ARBA" id="ARBA00003944"/>
    </source>
</evidence>
<accession>A0A9X4QVG7</accession>
<keyword evidence="7" id="KW-0282">Flagellum</keyword>
<dbReference type="Pfam" id="PF02120">
    <property type="entry name" value="Flg_hook"/>
    <property type="match status" value="1"/>
</dbReference>
<evidence type="ECO:0000313" key="7">
    <source>
        <dbReference type="EMBL" id="MDG0812428.1"/>
    </source>
</evidence>
<keyword evidence="4" id="KW-0175">Coiled coil</keyword>
<dbReference type="PANTHER" id="PTHR37533">
    <property type="entry name" value="FLAGELLAR HOOK-LENGTH CONTROL PROTEIN"/>
    <property type="match status" value="1"/>
</dbReference>
<dbReference type="Proteomes" id="UP001153404">
    <property type="component" value="Unassembled WGS sequence"/>
</dbReference>
<dbReference type="Gene3D" id="3.30.750.140">
    <property type="match status" value="1"/>
</dbReference>
<feature type="region of interest" description="Disordered" evidence="5">
    <location>
        <begin position="1"/>
        <end position="20"/>
    </location>
</feature>
<evidence type="ECO:0000259" key="6">
    <source>
        <dbReference type="Pfam" id="PF02120"/>
    </source>
</evidence>
<dbReference type="GO" id="GO:0044780">
    <property type="term" value="P:bacterial-type flagellum assembly"/>
    <property type="evidence" value="ECO:0007669"/>
    <property type="project" value="InterPro"/>
</dbReference>
<evidence type="ECO:0000256" key="4">
    <source>
        <dbReference type="SAM" id="Coils"/>
    </source>
</evidence>
<keyword evidence="7" id="KW-0969">Cilium</keyword>
<proteinExistence type="inferred from homology"/>
<dbReference type="AlphaFoldDB" id="A0A9X4QVG7"/>
<feature type="compositionally biased region" description="Polar residues" evidence="5">
    <location>
        <begin position="211"/>
        <end position="221"/>
    </location>
</feature>
<keyword evidence="8" id="KW-1185">Reference proteome</keyword>
<keyword evidence="3" id="KW-1005">Bacterial flagellum biogenesis</keyword>
<sequence>MFNPRTPLRPRTGGGAGASKNAAAAGLFQGVLVQKIDAAETTGSAGNAASNPMAGLLGMLTAVLGATPADSNGEETAAGQKELSELLNGLEDKLAQVEQEAQPSDSLLQKMAELLASLQALLQQNAGQAAMGSAVSDDSQGGVAANAPLAEQVQASIIVPALRDVIQSLRSMMQSGQLSTAAAAEAVTGIRQVLQTEQPGPSTIKTDRKTAGTTQGSTAVQTAEPDAKSVEAAVSHTEVKRSFPVFKEPVVYWNLHASSAQGEAVSAEQAAIADAAAEAEQQPVALNWQQIASDAGVKPDGGIGAKQQPQVTVPASQFAEQMDKFLVKQFKLTSGNGISEANINLRPEHLGEVQIRLTIQNGVLNAQFVAHNEAAKELLENQMAQLRGSLQNQGIQVDRVEVVQQQPQTAADSPSFMNQEQRRQQSQGEGEAKRSTDGAQTLEDFEEELERSATLREAGFGGSLNVKA</sequence>
<dbReference type="PRINTS" id="PR01007">
    <property type="entry name" value="FLGHOOKFLIK"/>
</dbReference>
<gene>
    <name evidence="7" type="ORF">OMP40_26110</name>
</gene>
<organism evidence="7 8">
    <name type="scientific">Cohnella rhizosphaerae</name>
    <dbReference type="NCBI Taxonomy" id="1457232"/>
    <lineage>
        <taxon>Bacteria</taxon>
        <taxon>Bacillati</taxon>
        <taxon>Bacillota</taxon>
        <taxon>Bacilli</taxon>
        <taxon>Bacillales</taxon>
        <taxon>Paenibacillaceae</taxon>
        <taxon>Cohnella</taxon>
    </lineage>
</organism>
<evidence type="ECO:0000313" key="8">
    <source>
        <dbReference type="Proteomes" id="UP001153404"/>
    </source>
</evidence>
<reference evidence="7" key="1">
    <citation type="submission" date="2022-10" db="EMBL/GenBank/DDBJ databases">
        <title>Comparative genomic analysis of Cohnella hashimotonis sp. nov., isolated from the International Space Station.</title>
        <authorList>
            <person name="Simpson A."/>
            <person name="Venkateswaran K."/>
        </authorList>
    </citation>
    <scope>NUCLEOTIDE SEQUENCE</scope>
    <source>
        <strain evidence="7">DSM 28161</strain>
    </source>
</reference>
<name>A0A9X4QVG7_9BACL</name>
<comment type="function">
    <text evidence="1">Controls the length of the flagellar hook.</text>
</comment>
<evidence type="ECO:0000256" key="5">
    <source>
        <dbReference type="SAM" id="MobiDB-lite"/>
    </source>
</evidence>
<evidence type="ECO:0000256" key="2">
    <source>
        <dbReference type="ARBA" id="ARBA00009149"/>
    </source>
</evidence>
<dbReference type="RefSeq" id="WP_277535747.1">
    <property type="nucleotide sequence ID" value="NZ_JAPDIA010000008.1"/>
</dbReference>
<feature type="compositionally biased region" description="Polar residues" evidence="5">
    <location>
        <begin position="195"/>
        <end position="204"/>
    </location>
</feature>